<dbReference type="PANTHER" id="PTHR43317">
    <property type="entry name" value="THERMOSPERMINE SYNTHASE ACAULIS5"/>
    <property type="match status" value="1"/>
</dbReference>
<proteinExistence type="predicted"/>
<dbReference type="Gene3D" id="3.40.50.150">
    <property type="entry name" value="Vaccinia Virus protein VP39"/>
    <property type="match status" value="1"/>
</dbReference>
<dbReference type="RefSeq" id="WP_344660595.1">
    <property type="nucleotide sequence ID" value="NZ_BAAAQM010000042.1"/>
</dbReference>
<sequence length="280" mass="29808">MSSDAANAAGRKWDLFADEDTGPELIRDPDRSRAFRLVIGGTRHSHVDLDEPTNLEYDYARQIAHLIDLAAAPGAPLRVLHLGAGALTLARYVAATRPESEQCAVDLDGELLDLVRRELPLPAGARADLRTGEAREELAAAPAGWFDMVVTDVYDGPQVPKHLTTVECAGLSKRALRPGGAHVVNFADGSFDGSGLTSTRRLVAGARQHFSDVALVIHPDLLRGRRLGNLVLVASDSPLPVDGLAARTASDSFGHQVLHGPALDDFQGDAEPLTDAELAV</sequence>
<protein>
    <submittedName>
        <fullName evidence="2">Fused MFS/spermidine synthase</fullName>
    </submittedName>
</protein>
<evidence type="ECO:0000313" key="2">
    <source>
        <dbReference type="EMBL" id="GAA1989686.1"/>
    </source>
</evidence>
<accession>A0ABP5E0T5</accession>
<dbReference type="InterPro" id="IPR029063">
    <property type="entry name" value="SAM-dependent_MTases_sf"/>
</dbReference>
<dbReference type="PANTHER" id="PTHR43317:SF1">
    <property type="entry name" value="THERMOSPERMINE SYNTHASE ACAULIS5"/>
    <property type="match status" value="1"/>
</dbReference>
<name>A0ABP5E0T5_9ACTN</name>
<dbReference type="EMBL" id="BAAAQM010000042">
    <property type="protein sequence ID" value="GAA1989686.1"/>
    <property type="molecule type" value="Genomic_DNA"/>
</dbReference>
<dbReference type="Proteomes" id="UP001499854">
    <property type="component" value="Unassembled WGS sequence"/>
</dbReference>
<evidence type="ECO:0000256" key="1">
    <source>
        <dbReference type="ARBA" id="ARBA00023115"/>
    </source>
</evidence>
<comment type="caution">
    <text evidence="2">The sequence shown here is derived from an EMBL/GenBank/DDBJ whole genome shotgun (WGS) entry which is preliminary data.</text>
</comment>
<keyword evidence="1" id="KW-0620">Polyamine biosynthesis</keyword>
<organism evidence="2 3">
    <name type="scientific">Catenulispora subtropica</name>
    <dbReference type="NCBI Taxonomy" id="450798"/>
    <lineage>
        <taxon>Bacteria</taxon>
        <taxon>Bacillati</taxon>
        <taxon>Actinomycetota</taxon>
        <taxon>Actinomycetes</taxon>
        <taxon>Catenulisporales</taxon>
        <taxon>Catenulisporaceae</taxon>
        <taxon>Catenulispora</taxon>
    </lineage>
</organism>
<dbReference type="NCBIfam" id="NF037959">
    <property type="entry name" value="MFS_SpdSyn"/>
    <property type="match status" value="1"/>
</dbReference>
<evidence type="ECO:0000313" key="3">
    <source>
        <dbReference type="Proteomes" id="UP001499854"/>
    </source>
</evidence>
<reference evidence="3" key="1">
    <citation type="journal article" date="2019" name="Int. J. Syst. Evol. Microbiol.">
        <title>The Global Catalogue of Microorganisms (GCM) 10K type strain sequencing project: providing services to taxonomists for standard genome sequencing and annotation.</title>
        <authorList>
            <consortium name="The Broad Institute Genomics Platform"/>
            <consortium name="The Broad Institute Genome Sequencing Center for Infectious Disease"/>
            <person name="Wu L."/>
            <person name="Ma J."/>
        </authorList>
    </citation>
    <scope>NUCLEOTIDE SEQUENCE [LARGE SCALE GENOMIC DNA]</scope>
    <source>
        <strain evidence="3">JCM 16013</strain>
    </source>
</reference>
<dbReference type="SUPFAM" id="SSF53335">
    <property type="entry name" value="S-adenosyl-L-methionine-dependent methyltransferases"/>
    <property type="match status" value="1"/>
</dbReference>
<dbReference type="CDD" id="cd02440">
    <property type="entry name" value="AdoMet_MTases"/>
    <property type="match status" value="1"/>
</dbReference>
<gene>
    <name evidence="2" type="ORF">GCM10009838_60880</name>
</gene>
<keyword evidence="3" id="KW-1185">Reference proteome</keyword>